<name>A0A420ECS7_9ALTE</name>
<sequence length="257" mass="30941">MTEFFIFNERQFSVREFEQGRGQCFLLVNEQQCLVMRRLQQQHNFWRFDYQRQAQILQELEPRGWAAKLLSQDQNYQIWQFLEGQAIEDKLWRDPRTFDQLCRFLDAMRQPLKCDKERFDLSEYIEVLIEACELSSENKEELNHSFFKQCRELSQELRLYSRIGLNHHDLYNDNFLLQSDGRLRVLDWEYLSHSSYGWDWVYCSLHLNLSSAQKEQLQSQSGLSLWEWQLLELASASIDKLWSTASMAKTAIRQPTQ</sequence>
<dbReference type="Proteomes" id="UP000286482">
    <property type="component" value="Unassembled WGS sequence"/>
</dbReference>
<proteinExistence type="predicted"/>
<dbReference type="EMBL" id="RAQO01000005">
    <property type="protein sequence ID" value="RKF18507.1"/>
    <property type="molecule type" value="Genomic_DNA"/>
</dbReference>
<gene>
    <name evidence="1" type="ORF">DBZ36_08850</name>
</gene>
<dbReference type="SUPFAM" id="SSF56112">
    <property type="entry name" value="Protein kinase-like (PK-like)"/>
    <property type="match status" value="1"/>
</dbReference>
<dbReference type="RefSeq" id="WP_120354586.1">
    <property type="nucleotide sequence ID" value="NZ_RAQO01000005.1"/>
</dbReference>
<evidence type="ECO:0000313" key="2">
    <source>
        <dbReference type="Proteomes" id="UP000286482"/>
    </source>
</evidence>
<dbReference type="Gene3D" id="3.90.1200.10">
    <property type="match status" value="1"/>
</dbReference>
<dbReference type="AlphaFoldDB" id="A0A420ECS7"/>
<keyword evidence="2" id="KW-1185">Reference proteome</keyword>
<reference evidence="1 2" key="1">
    <citation type="submission" date="2018-09" db="EMBL/GenBank/DDBJ databases">
        <authorList>
            <person name="Wang Z."/>
        </authorList>
    </citation>
    <scope>NUCLEOTIDE SEQUENCE [LARGE SCALE GENOMIC DNA]</scope>
    <source>
        <strain evidence="1 2">ALS 81</strain>
    </source>
</reference>
<comment type="caution">
    <text evidence="1">The sequence shown here is derived from an EMBL/GenBank/DDBJ whole genome shotgun (WGS) entry which is preliminary data.</text>
</comment>
<protein>
    <submittedName>
        <fullName evidence="1">Uncharacterized protein</fullName>
    </submittedName>
</protein>
<organism evidence="1 2">
    <name type="scientific">Alginatibacterium sediminis</name>
    <dbReference type="NCBI Taxonomy" id="2164068"/>
    <lineage>
        <taxon>Bacteria</taxon>
        <taxon>Pseudomonadati</taxon>
        <taxon>Pseudomonadota</taxon>
        <taxon>Gammaproteobacteria</taxon>
        <taxon>Alteromonadales</taxon>
        <taxon>Alteromonadaceae</taxon>
        <taxon>Alginatibacterium</taxon>
    </lineage>
</organism>
<dbReference type="Pfam" id="PF01633">
    <property type="entry name" value="Choline_kinase"/>
    <property type="match status" value="1"/>
</dbReference>
<evidence type="ECO:0000313" key="1">
    <source>
        <dbReference type="EMBL" id="RKF18507.1"/>
    </source>
</evidence>
<dbReference type="OrthoDB" id="179763at2"/>
<dbReference type="InterPro" id="IPR011009">
    <property type="entry name" value="Kinase-like_dom_sf"/>
</dbReference>
<accession>A0A420ECS7</accession>